<dbReference type="InterPro" id="IPR017946">
    <property type="entry name" value="PLC-like_Pdiesterase_TIM-brl"/>
</dbReference>
<evidence type="ECO:0000313" key="3">
    <source>
        <dbReference type="Proteomes" id="UP000011744"/>
    </source>
</evidence>
<sequence>MLIGHRGLAGLAPENTLESFRAAAAHGLAMVEFDVRLSRDGVPVVFHDDALERTTDGTGPVAERDWAEIAGLDAGSWFAPTFAGERVPSLEQVLRLCRELGLMVNMEIKPDAGREADTAGAALALALRLWPDAAPPPVISSFETACLEVSRRAAPAWPRALLAERRPADWRERARRLDAAALHLDHRFLEAGPVAEIMAEGMAVRAYTVNDPLRARLLRNWGVAALFSDYPHSS</sequence>
<dbReference type="PROSITE" id="PS50007">
    <property type="entry name" value="PIPLC_X_DOMAIN"/>
    <property type="match status" value="1"/>
</dbReference>
<dbReference type="GO" id="GO:0006629">
    <property type="term" value="P:lipid metabolic process"/>
    <property type="evidence" value="ECO:0007669"/>
    <property type="project" value="InterPro"/>
</dbReference>
<dbReference type="PATRIC" id="fig|1244869.3.peg.1493"/>
<keyword evidence="3" id="KW-1185">Reference proteome</keyword>
<protein>
    <submittedName>
        <fullName evidence="2">Glycerophosphoryl diester phosphodiesterase</fullName>
    </submittedName>
</protein>
<dbReference type="InterPro" id="IPR030395">
    <property type="entry name" value="GP_PDE_dom"/>
</dbReference>
<dbReference type="GO" id="GO:0008081">
    <property type="term" value="F:phosphoric diester hydrolase activity"/>
    <property type="evidence" value="ECO:0007669"/>
    <property type="project" value="InterPro"/>
</dbReference>
<dbReference type="eggNOG" id="COG0584">
    <property type="taxonomic scope" value="Bacteria"/>
</dbReference>
<gene>
    <name evidence="2" type="ORF">H261_07393</name>
</gene>
<dbReference type="PANTHER" id="PTHR46211">
    <property type="entry name" value="GLYCEROPHOSPHORYL DIESTER PHOSPHODIESTERASE"/>
    <property type="match status" value="1"/>
</dbReference>
<dbReference type="Proteomes" id="UP000011744">
    <property type="component" value="Unassembled WGS sequence"/>
</dbReference>
<dbReference type="OrthoDB" id="9787897at2"/>
<dbReference type="PANTHER" id="PTHR46211:SF1">
    <property type="entry name" value="GLYCEROPHOSPHODIESTER PHOSPHODIESTERASE, CYTOPLASMIC"/>
    <property type="match status" value="1"/>
</dbReference>
<dbReference type="CDD" id="cd08562">
    <property type="entry name" value="GDPD_EcUgpQ_like"/>
    <property type="match status" value="1"/>
</dbReference>
<evidence type="ECO:0000259" key="1">
    <source>
        <dbReference type="PROSITE" id="PS51704"/>
    </source>
</evidence>
<reference evidence="2 3" key="1">
    <citation type="journal article" date="2014" name="Genome Announc.">
        <title>Draft Genome Sequence of Magnetospirillum sp. Strain SO-1, a Freshwater Magnetotactic Bacterium Isolated from the Ol'khovka River, Russia.</title>
        <authorList>
            <person name="Grouzdev D.S."/>
            <person name="Dziuba M.V."/>
            <person name="Sukhacheva M.S."/>
            <person name="Mardanov A.V."/>
            <person name="Beletskiy A.V."/>
            <person name="Kuznetsov B.B."/>
            <person name="Skryabin K.G."/>
        </authorList>
    </citation>
    <scope>NUCLEOTIDE SEQUENCE [LARGE SCALE GENOMIC DNA]</scope>
    <source>
        <strain evidence="2 3">SO-1</strain>
    </source>
</reference>
<dbReference type="STRING" id="1244869.H261_07393"/>
<comment type="caution">
    <text evidence="2">The sequence shown here is derived from an EMBL/GenBank/DDBJ whole genome shotgun (WGS) entry which is preliminary data.</text>
</comment>
<organism evidence="2 3">
    <name type="scientific">Paramagnetospirillum caucaseum</name>
    <dbReference type="NCBI Taxonomy" id="1244869"/>
    <lineage>
        <taxon>Bacteria</taxon>
        <taxon>Pseudomonadati</taxon>
        <taxon>Pseudomonadota</taxon>
        <taxon>Alphaproteobacteria</taxon>
        <taxon>Rhodospirillales</taxon>
        <taxon>Magnetospirillaceae</taxon>
        <taxon>Paramagnetospirillum</taxon>
    </lineage>
</organism>
<feature type="domain" description="GP-PDE" evidence="1">
    <location>
        <begin position="1"/>
        <end position="234"/>
    </location>
</feature>
<dbReference type="EMBL" id="AONQ01000015">
    <property type="protein sequence ID" value="EME70572.1"/>
    <property type="molecule type" value="Genomic_DNA"/>
</dbReference>
<name>M2ZT86_9PROT</name>
<dbReference type="Pfam" id="PF03009">
    <property type="entry name" value="GDPD"/>
    <property type="match status" value="1"/>
</dbReference>
<proteinExistence type="predicted"/>
<dbReference type="SUPFAM" id="SSF51695">
    <property type="entry name" value="PLC-like phosphodiesterases"/>
    <property type="match status" value="1"/>
</dbReference>
<evidence type="ECO:0000313" key="2">
    <source>
        <dbReference type="EMBL" id="EME70572.1"/>
    </source>
</evidence>
<dbReference type="AlphaFoldDB" id="M2ZT86"/>
<dbReference type="PROSITE" id="PS51704">
    <property type="entry name" value="GP_PDE"/>
    <property type="match status" value="1"/>
</dbReference>
<dbReference type="NCBIfam" id="NF006989">
    <property type="entry name" value="PRK09454.1"/>
    <property type="match status" value="1"/>
</dbReference>
<dbReference type="Gene3D" id="3.20.20.190">
    <property type="entry name" value="Phosphatidylinositol (PI) phosphodiesterase"/>
    <property type="match status" value="1"/>
</dbReference>
<accession>M2ZT86</accession>